<feature type="transmembrane region" description="Helical" evidence="12">
    <location>
        <begin position="482"/>
        <end position="507"/>
    </location>
</feature>
<evidence type="ECO:0000256" key="8">
    <source>
        <dbReference type="ARBA" id="ARBA00022989"/>
    </source>
</evidence>
<feature type="transmembrane region" description="Helical" evidence="12">
    <location>
        <begin position="30"/>
        <end position="51"/>
    </location>
</feature>
<evidence type="ECO:0000259" key="13">
    <source>
        <dbReference type="PROSITE" id="PS50893"/>
    </source>
</evidence>
<name>A0A421DHH7_9EURO</name>
<keyword evidence="4" id="KW-1003">Cell membrane</keyword>
<organism evidence="15 16">
    <name type="scientific">Aspergillus turcosus</name>
    <dbReference type="NCBI Taxonomy" id="1245748"/>
    <lineage>
        <taxon>Eukaryota</taxon>
        <taxon>Fungi</taxon>
        <taxon>Dikarya</taxon>
        <taxon>Ascomycota</taxon>
        <taxon>Pezizomycotina</taxon>
        <taxon>Eurotiomycetes</taxon>
        <taxon>Eurotiomycetidae</taxon>
        <taxon>Eurotiales</taxon>
        <taxon>Aspergillaceae</taxon>
        <taxon>Aspergillus</taxon>
        <taxon>Aspergillus subgen. Fumigati</taxon>
    </lineage>
</organism>
<evidence type="ECO:0000256" key="11">
    <source>
        <dbReference type="SAM" id="MobiDB-lite"/>
    </source>
</evidence>
<dbReference type="InterPro" id="IPR044746">
    <property type="entry name" value="ABCC_6TM_D1"/>
</dbReference>
<dbReference type="PROSITE" id="PS50893">
    <property type="entry name" value="ABC_TRANSPORTER_2"/>
    <property type="match status" value="2"/>
</dbReference>
<dbReference type="SUPFAM" id="SSF90123">
    <property type="entry name" value="ABC transporter transmembrane region"/>
    <property type="match status" value="2"/>
</dbReference>
<feature type="transmembrane region" description="Helical" evidence="12">
    <location>
        <begin position="286"/>
        <end position="308"/>
    </location>
</feature>
<evidence type="ECO:0000313" key="15">
    <source>
        <dbReference type="EMBL" id="RLM01585.1"/>
    </source>
</evidence>
<feature type="domain" description="ABC transmembrane type-1" evidence="14">
    <location>
        <begin position="870"/>
        <end position="1026"/>
    </location>
</feature>
<feature type="domain" description="ABC transmembrane type-1" evidence="14">
    <location>
        <begin position="253"/>
        <end position="547"/>
    </location>
</feature>
<dbReference type="Proteomes" id="UP000215289">
    <property type="component" value="Unassembled WGS sequence"/>
</dbReference>
<keyword evidence="6" id="KW-0547">Nucleotide-binding</keyword>
<gene>
    <name evidence="15" type="ORF">CFD26_108938</name>
</gene>
<feature type="transmembrane region" description="Helical" evidence="12">
    <location>
        <begin position="900"/>
        <end position="922"/>
    </location>
</feature>
<dbReference type="GO" id="GO:0005524">
    <property type="term" value="F:ATP binding"/>
    <property type="evidence" value="ECO:0007669"/>
    <property type="project" value="UniProtKB-KW"/>
</dbReference>
<dbReference type="FunFam" id="3.40.50.300:FF:002145">
    <property type="entry name" value="ABC transporter (MsbA subfamily)"/>
    <property type="match status" value="1"/>
</dbReference>
<dbReference type="STRING" id="1245748.A0A421DHH7"/>
<feature type="transmembrane region" description="Helical" evidence="12">
    <location>
        <begin position="527"/>
        <end position="546"/>
    </location>
</feature>
<sequence>MACDDNGFGPVINHGCRGSFDFTLLFEQTILSIAPSTLFLLLVPWNYVCLLRGPRKVQPSFLAWWKRVCILVLGALHIVLSVLWTQPSAPVTDASVAAAALGLPVSLAMGLLSHAQHMRSVHKDTMAPSRSTAIAGVLTTLVVLKSVVLMTEAVEKRRLLERKYRHASIESTSGVWNKMLFWWVNPLLWKGSRTILEPNDLQMVAEKLHGVALEKVHPSVLAEIADRDRKYGLFSALMRAFWLPIVSAGFPRLCLLGFTFAQPFLINQTVTFVSQSVEEGTQNAGYGLIGAFALVYIGLAVSTGIYTYTMNQVMIMVRGCLVTMIYRRTLALNAHELEESAAVTLMSTDVEQVMLALEDTHEVWANMAQIVLAVWLLERQVSWACIAPITVSLSNSYLSLTPEPVVNQTAASVVVSGLLAPLIGTGQMQWNEAVQTRIDVTARTLGQMKEIKLLGLTDKLTSLIQKLRTAEIQISTDYRIKLLMILSISQVAPIFAPVATFALYAIVAAVSSHQPLLSAQAFTSLSLISILSTPIVTLTQAVPMIASGMGALTRIQDYLSTIPRQERRDLKVSAQSHGRPAGSTQATEKPHQLAEVKNVEKGDLYAITVEDGTFGWDNKAPILHNIRCKFPTSSLTIITGPVGSGKTTLLRALLNELPSIEGEIVVRGSSLAFCDQNPFLMHTTVQKNIIGESVFDSEWYKTVLKACALDIDLALLPLGDQAMAIARSVYAKASIVLVDDALSGLDRRTERQVFNQVFGKQGLMRQLDSTVVLGTHSNYLLPDADQIIVLGSEGKIDSQGSFNSLRSGNSYIQKLLIEEYTATHPEDSTETNNALLTQEDPVQAPRTDLKDRQTGEWSVYVYYLQAAGKSNSMFFLIYLWVQWWSDANEKTSNANLGLYLGVYVALAVAAMVFLVLACWYLMVRIVSRSAGRLHQTMLRTVMRAPLSFFANSSAGAITNRFSQDMRLIDMSLPMAAINTALYAFSCAVQIVIISFSSKYMAVTIPFALGVVYLVQKFYLKTSRQLRLNQGLTNMIKWYTSLETALGAISRVKKLEAETVSEERPSSTLELVHQEWPPSGAIEFQNVSVSYEFVDKHLPGTLVIASNEANNYHISNGSSLALRDISMLIQAGQKIGICGRTGSGKSSLILSLCQMVELSCGSIWVDGIDLSTLSREAVRSRLNSITQEPFFIPATVRTNLDFTESLSDEVIIEALQKVQLWDFIEERGGLHVKLVADAWSLGQQQLFCLARALLKKSHILILDEVSSSTDSETDKLMQVIIRTEFADSTILSIAHRLDTILDFDKIAFLHKGSLIEFDSPTKLLENRSSAFARLYNGLPDSS</sequence>
<evidence type="ECO:0000259" key="14">
    <source>
        <dbReference type="PROSITE" id="PS50929"/>
    </source>
</evidence>
<evidence type="ECO:0000256" key="3">
    <source>
        <dbReference type="ARBA" id="ARBA00022448"/>
    </source>
</evidence>
<keyword evidence="5 12" id="KW-0812">Transmembrane</keyword>
<dbReference type="CDD" id="cd18579">
    <property type="entry name" value="ABC_6TM_ABCC_D1"/>
    <property type="match status" value="1"/>
</dbReference>
<dbReference type="GO" id="GO:0005886">
    <property type="term" value="C:plasma membrane"/>
    <property type="evidence" value="ECO:0007669"/>
    <property type="project" value="UniProtKB-SubCell"/>
</dbReference>
<feature type="transmembrane region" description="Helical" evidence="12">
    <location>
        <begin position="999"/>
        <end position="1019"/>
    </location>
</feature>
<dbReference type="EMBL" id="NIDN02000004">
    <property type="protein sequence ID" value="RLM01585.1"/>
    <property type="molecule type" value="Genomic_DNA"/>
</dbReference>
<dbReference type="CDD" id="cd18580">
    <property type="entry name" value="ABC_6TM_ABCC_D2"/>
    <property type="match status" value="1"/>
</dbReference>
<feature type="domain" description="ABC transporter" evidence="13">
    <location>
        <begin position="1081"/>
        <end position="1335"/>
    </location>
</feature>
<feature type="region of interest" description="Disordered" evidence="11">
    <location>
        <begin position="569"/>
        <end position="591"/>
    </location>
</feature>
<evidence type="ECO:0000313" key="16">
    <source>
        <dbReference type="Proteomes" id="UP000215289"/>
    </source>
</evidence>
<evidence type="ECO:0000256" key="2">
    <source>
        <dbReference type="ARBA" id="ARBA00009726"/>
    </source>
</evidence>
<evidence type="ECO:0000256" key="12">
    <source>
        <dbReference type="SAM" id="Phobius"/>
    </source>
</evidence>
<dbReference type="OrthoDB" id="6500128at2759"/>
<dbReference type="InterPro" id="IPR036640">
    <property type="entry name" value="ABC1_TM_sf"/>
</dbReference>
<dbReference type="InterPro" id="IPR027417">
    <property type="entry name" value="P-loop_NTPase"/>
</dbReference>
<dbReference type="InterPro" id="IPR011527">
    <property type="entry name" value="ABC1_TM_dom"/>
</dbReference>
<keyword evidence="9 12" id="KW-0472">Membrane</keyword>
<dbReference type="SMART" id="SM00382">
    <property type="entry name" value="AAA"/>
    <property type="match status" value="2"/>
</dbReference>
<accession>A0A421DHH7</accession>
<evidence type="ECO:0000256" key="1">
    <source>
        <dbReference type="ARBA" id="ARBA00004651"/>
    </source>
</evidence>
<dbReference type="InterPro" id="IPR050173">
    <property type="entry name" value="ABC_transporter_C-like"/>
</dbReference>
<comment type="caution">
    <text evidence="15">The sequence shown here is derived from an EMBL/GenBank/DDBJ whole genome shotgun (WGS) entry which is preliminary data.</text>
</comment>
<dbReference type="InterPro" id="IPR044726">
    <property type="entry name" value="ABCC_6TM_D2"/>
</dbReference>
<dbReference type="Pfam" id="PF00005">
    <property type="entry name" value="ABC_tran"/>
    <property type="match status" value="2"/>
</dbReference>
<protein>
    <submittedName>
        <fullName evidence="15">Uncharacterized protein</fullName>
    </submittedName>
</protein>
<reference evidence="15 16" key="1">
    <citation type="submission" date="2018-08" db="EMBL/GenBank/DDBJ databases">
        <title>Draft genome sequences of two Aspergillus turcosus clinical strains isolated from bronchoalveolar lavage fluid: one azole-susceptible and the other azole-resistant.</title>
        <authorList>
            <person name="Parent-Michaud M."/>
            <person name="Dufresne P.J."/>
            <person name="Fournier E."/>
            <person name="Martineau C."/>
            <person name="Moreira S."/>
            <person name="Perkins V."/>
            <person name="De Repentigny L."/>
            <person name="Dufresne S.F."/>
        </authorList>
    </citation>
    <scope>NUCLEOTIDE SEQUENCE [LARGE SCALE GENOMIC DNA]</scope>
    <source>
        <strain evidence="15">HMR AF 1038</strain>
    </source>
</reference>
<keyword evidence="16" id="KW-1185">Reference proteome</keyword>
<feature type="domain" description="ABC transporter" evidence="13">
    <location>
        <begin position="607"/>
        <end position="818"/>
    </location>
</feature>
<dbReference type="PANTHER" id="PTHR24223:SF399">
    <property type="entry name" value="ABC TRANSPORTER ATNG"/>
    <property type="match status" value="1"/>
</dbReference>
<keyword evidence="10" id="KW-0325">Glycoprotein</keyword>
<evidence type="ECO:0000256" key="6">
    <source>
        <dbReference type="ARBA" id="ARBA00022741"/>
    </source>
</evidence>
<dbReference type="GO" id="GO:0140359">
    <property type="term" value="F:ABC-type transporter activity"/>
    <property type="evidence" value="ECO:0007669"/>
    <property type="project" value="InterPro"/>
</dbReference>
<feature type="transmembrane region" description="Helical" evidence="12">
    <location>
        <begin position="240"/>
        <end position="266"/>
    </location>
</feature>
<feature type="transmembrane region" description="Helical" evidence="12">
    <location>
        <begin position="860"/>
        <end position="880"/>
    </location>
</feature>
<feature type="transmembrane region" description="Helical" evidence="12">
    <location>
        <begin position="63"/>
        <end position="84"/>
    </location>
</feature>
<keyword evidence="7" id="KW-0067">ATP-binding</keyword>
<dbReference type="Gene3D" id="1.20.1560.10">
    <property type="entry name" value="ABC transporter type 1, transmembrane domain"/>
    <property type="match status" value="2"/>
</dbReference>
<proteinExistence type="inferred from homology"/>
<evidence type="ECO:0000256" key="9">
    <source>
        <dbReference type="ARBA" id="ARBA00023136"/>
    </source>
</evidence>
<dbReference type="SUPFAM" id="SSF52540">
    <property type="entry name" value="P-loop containing nucleoside triphosphate hydrolases"/>
    <property type="match status" value="2"/>
</dbReference>
<feature type="transmembrane region" description="Helical" evidence="12">
    <location>
        <begin position="96"/>
        <end position="113"/>
    </location>
</feature>
<comment type="subcellular location">
    <subcellularLocation>
        <location evidence="1">Cell membrane</location>
        <topology evidence="1">Multi-pass membrane protein</topology>
    </subcellularLocation>
</comment>
<dbReference type="CDD" id="cd03244">
    <property type="entry name" value="ABCC_MRP_domain2"/>
    <property type="match status" value="1"/>
</dbReference>
<dbReference type="GO" id="GO:0016887">
    <property type="term" value="F:ATP hydrolysis activity"/>
    <property type="evidence" value="ECO:0007669"/>
    <property type="project" value="InterPro"/>
</dbReference>
<evidence type="ECO:0000256" key="4">
    <source>
        <dbReference type="ARBA" id="ARBA00022475"/>
    </source>
</evidence>
<keyword evidence="8 12" id="KW-1133">Transmembrane helix</keyword>
<dbReference type="PROSITE" id="PS50929">
    <property type="entry name" value="ABC_TM1F"/>
    <property type="match status" value="2"/>
</dbReference>
<dbReference type="InterPro" id="IPR003439">
    <property type="entry name" value="ABC_transporter-like_ATP-bd"/>
</dbReference>
<dbReference type="FunFam" id="1.20.1560.10:FF:000055">
    <property type="entry name" value="ABC multidrug transporter (Eurofung)"/>
    <property type="match status" value="1"/>
</dbReference>
<keyword evidence="3" id="KW-0813">Transport</keyword>
<evidence type="ECO:0000256" key="7">
    <source>
        <dbReference type="ARBA" id="ARBA00022840"/>
    </source>
</evidence>
<evidence type="ECO:0000256" key="10">
    <source>
        <dbReference type="ARBA" id="ARBA00023180"/>
    </source>
</evidence>
<evidence type="ECO:0000256" key="5">
    <source>
        <dbReference type="ARBA" id="ARBA00022692"/>
    </source>
</evidence>
<dbReference type="Gene3D" id="3.40.50.300">
    <property type="entry name" value="P-loop containing nucleotide triphosphate hydrolases"/>
    <property type="match status" value="2"/>
</dbReference>
<feature type="transmembrane region" description="Helical" evidence="12">
    <location>
        <begin position="970"/>
        <end position="993"/>
    </location>
</feature>
<dbReference type="Pfam" id="PF00664">
    <property type="entry name" value="ABC_membrane"/>
    <property type="match status" value="2"/>
</dbReference>
<dbReference type="PANTHER" id="PTHR24223">
    <property type="entry name" value="ATP-BINDING CASSETTE SUB-FAMILY C"/>
    <property type="match status" value="1"/>
</dbReference>
<comment type="similarity">
    <text evidence="2">Belongs to the ABC transporter superfamily. ABCC family. Conjugate transporter (TC 3.A.1.208) subfamily.</text>
</comment>
<dbReference type="InterPro" id="IPR003593">
    <property type="entry name" value="AAA+_ATPase"/>
</dbReference>